<keyword evidence="1" id="KW-0808">Transferase</keyword>
<feature type="binding site" evidence="3">
    <location>
        <position position="246"/>
    </location>
    <ligand>
        <name>NAD(+)</name>
        <dbReference type="ChEBI" id="CHEBI:57540"/>
    </ligand>
</feature>
<comment type="similarity">
    <text evidence="3">Belongs to the sirtuin family. Class III subfamily.</text>
</comment>
<dbReference type="InterPro" id="IPR026590">
    <property type="entry name" value="Ssirtuin_cat_dom"/>
</dbReference>
<comment type="catalytic activity">
    <reaction evidence="3">
        <text>N(6)-acetyl-L-lysyl-[protein] + NAD(+) + H2O = 2''-O-acetyl-ADP-D-ribose + nicotinamide + L-lysyl-[protein]</text>
        <dbReference type="Rhea" id="RHEA:43636"/>
        <dbReference type="Rhea" id="RHEA-COMP:9752"/>
        <dbReference type="Rhea" id="RHEA-COMP:10731"/>
        <dbReference type="ChEBI" id="CHEBI:15377"/>
        <dbReference type="ChEBI" id="CHEBI:17154"/>
        <dbReference type="ChEBI" id="CHEBI:29969"/>
        <dbReference type="ChEBI" id="CHEBI:57540"/>
        <dbReference type="ChEBI" id="CHEBI:61930"/>
        <dbReference type="ChEBI" id="CHEBI:83767"/>
        <dbReference type="EC" id="2.3.1.286"/>
    </reaction>
</comment>
<sequence length="256" mass="26820">MISDGVGSDRPHPDMSKARLALGDGGPLVVLTGAGMSAESGVPTFRDSRTGLWARHDPADLATPEAWDRDRDSVWAWYRWRERLVGCAEPNAGHLAIARAARDRSVTVVTQNVDDLHERAGSAGVHHLHGSLFAHRCDECGAPMEVGPPPADPVDRLAPPDCPRCGGRARPGVVWFGEMLPRQPWDAAVSAISAATAVLVVGTSGLVHPAASLPGIAVDLGIPVVEVNPDPSGLTDGVTVHLRDTAAAVLPTLLAP</sequence>
<dbReference type="CDD" id="cd01412">
    <property type="entry name" value="SIRT5_Af1_CobB"/>
    <property type="match status" value="1"/>
</dbReference>
<feature type="binding site" evidence="3 4">
    <location>
        <position position="140"/>
    </location>
    <ligand>
        <name>Zn(2+)</name>
        <dbReference type="ChEBI" id="CHEBI:29105"/>
    </ligand>
</feature>
<keyword evidence="3" id="KW-0963">Cytoplasm</keyword>
<dbReference type="EMBL" id="BAAAQG010000021">
    <property type="protein sequence ID" value="GAA1719674.1"/>
    <property type="molecule type" value="Genomic_DNA"/>
</dbReference>
<feature type="binding site" evidence="3 4">
    <location>
        <position position="165"/>
    </location>
    <ligand>
        <name>Zn(2+)</name>
        <dbReference type="ChEBI" id="CHEBI:29105"/>
    </ligand>
</feature>
<dbReference type="SUPFAM" id="SSF52467">
    <property type="entry name" value="DHS-like NAD/FAD-binding domain"/>
    <property type="match status" value="1"/>
</dbReference>
<dbReference type="InterPro" id="IPR050134">
    <property type="entry name" value="NAD-dep_sirtuin_deacylases"/>
</dbReference>
<evidence type="ECO:0000313" key="8">
    <source>
        <dbReference type="Proteomes" id="UP001500383"/>
    </source>
</evidence>
<dbReference type="InterPro" id="IPR003000">
    <property type="entry name" value="Sirtuin"/>
</dbReference>
<comment type="domain">
    <text evidence="3">2 residues (Tyr-78 and Arg-81) present in a large hydrophobic pocket are probably involved in substrate specificity. They are important for desuccinylation activity, but dispensable for deacetylation activity.</text>
</comment>
<evidence type="ECO:0000259" key="6">
    <source>
        <dbReference type="PROSITE" id="PS50305"/>
    </source>
</evidence>
<keyword evidence="3 4" id="KW-0862">Zinc</keyword>
<comment type="catalytic activity">
    <reaction evidence="3">
        <text>N(6)-succinyl-L-lysyl-[protein] + NAD(+) + H2O = 2''-O-succinyl-ADP-D-ribose + nicotinamide + L-lysyl-[protein]</text>
        <dbReference type="Rhea" id="RHEA:47668"/>
        <dbReference type="Rhea" id="RHEA-COMP:9752"/>
        <dbReference type="Rhea" id="RHEA-COMP:11877"/>
        <dbReference type="ChEBI" id="CHEBI:15377"/>
        <dbReference type="ChEBI" id="CHEBI:17154"/>
        <dbReference type="ChEBI" id="CHEBI:29969"/>
        <dbReference type="ChEBI" id="CHEBI:57540"/>
        <dbReference type="ChEBI" id="CHEBI:87830"/>
        <dbReference type="ChEBI" id="CHEBI:87832"/>
    </reaction>
</comment>
<feature type="binding site" evidence="3">
    <location>
        <begin position="228"/>
        <end position="230"/>
    </location>
    <ligand>
        <name>NAD(+)</name>
        <dbReference type="ChEBI" id="CHEBI:57540"/>
    </ligand>
</feature>
<keyword evidence="2 3" id="KW-0520">NAD</keyword>
<feature type="binding site" evidence="3">
    <location>
        <begin position="111"/>
        <end position="114"/>
    </location>
    <ligand>
        <name>NAD(+)</name>
        <dbReference type="ChEBI" id="CHEBI:57540"/>
    </ligand>
</feature>
<proteinExistence type="inferred from homology"/>
<dbReference type="PANTHER" id="PTHR11085:SF4">
    <property type="entry name" value="NAD-DEPENDENT PROTEIN DEACYLASE"/>
    <property type="match status" value="1"/>
</dbReference>
<feature type="compositionally biased region" description="Basic and acidic residues" evidence="5">
    <location>
        <begin position="7"/>
        <end position="17"/>
    </location>
</feature>
<dbReference type="InterPro" id="IPR027546">
    <property type="entry name" value="Sirtuin_class_III"/>
</dbReference>
<dbReference type="HAMAP" id="MF_01121">
    <property type="entry name" value="Sirtuin_ClassIII"/>
    <property type="match status" value="1"/>
</dbReference>
<comment type="subcellular location">
    <subcellularLocation>
        <location evidence="3">Cytoplasm</location>
    </subcellularLocation>
</comment>
<feature type="active site" description="Proton acceptor" evidence="3 4">
    <location>
        <position position="129"/>
    </location>
</feature>
<feature type="binding site" evidence="3">
    <location>
        <position position="78"/>
    </location>
    <ligand>
        <name>substrate</name>
    </ligand>
</feature>
<comment type="function">
    <text evidence="3">NAD-dependent lysine deacetylase and desuccinylase that specifically removes acetyl and succinyl groups on target proteins. Modulates the activities of several proteins which are inactive in their acylated form.</text>
</comment>
<organism evidence="7 8">
    <name type="scientific">Dietzia cercidiphylli</name>
    <dbReference type="NCBI Taxonomy" id="498199"/>
    <lineage>
        <taxon>Bacteria</taxon>
        <taxon>Bacillati</taxon>
        <taxon>Actinomycetota</taxon>
        <taxon>Actinomycetes</taxon>
        <taxon>Mycobacteriales</taxon>
        <taxon>Dietziaceae</taxon>
        <taxon>Dietzia</taxon>
    </lineage>
</organism>
<feature type="region of interest" description="Disordered" evidence="5">
    <location>
        <begin position="1"/>
        <end position="20"/>
    </location>
</feature>
<dbReference type="EC" id="2.3.1.286" evidence="3"/>
<feature type="binding site" evidence="3 4">
    <location>
        <position position="162"/>
    </location>
    <ligand>
        <name>Zn(2+)</name>
        <dbReference type="ChEBI" id="CHEBI:29105"/>
    </ligand>
</feature>
<dbReference type="PROSITE" id="PS50305">
    <property type="entry name" value="SIRTUIN"/>
    <property type="match status" value="1"/>
</dbReference>
<protein>
    <recommendedName>
        <fullName evidence="3">NAD-dependent protein deacylase</fullName>
        <ecNumber evidence="3">2.3.1.286</ecNumber>
    </recommendedName>
    <alternativeName>
        <fullName evidence="3">Regulatory protein SIR2 homolog</fullName>
    </alternativeName>
</protein>
<feature type="binding site" evidence="3">
    <location>
        <begin position="202"/>
        <end position="204"/>
    </location>
    <ligand>
        <name>NAD(+)</name>
        <dbReference type="ChEBI" id="CHEBI:57540"/>
    </ligand>
</feature>
<comment type="caution">
    <text evidence="3">Lacks conserved residue(s) required for the propagation of feature annotation.</text>
</comment>
<comment type="caution">
    <text evidence="7">The sequence shown here is derived from an EMBL/GenBank/DDBJ whole genome shotgun (WGS) entry which is preliminary data.</text>
</comment>
<accession>A0ABP4VCI5</accession>
<comment type="cofactor">
    <cofactor evidence="3">
        <name>Zn(2+)</name>
        <dbReference type="ChEBI" id="CHEBI:29105"/>
    </cofactor>
    <text evidence="3">Binds 1 zinc ion per subunit.</text>
</comment>
<evidence type="ECO:0000256" key="5">
    <source>
        <dbReference type="SAM" id="MobiDB-lite"/>
    </source>
</evidence>
<feature type="binding site" evidence="3 4">
    <location>
        <position position="137"/>
    </location>
    <ligand>
        <name>Zn(2+)</name>
        <dbReference type="ChEBI" id="CHEBI:29105"/>
    </ligand>
</feature>
<dbReference type="Gene3D" id="3.30.1600.10">
    <property type="entry name" value="SIR2/SIRT2 'Small Domain"/>
    <property type="match status" value="1"/>
</dbReference>
<evidence type="ECO:0000313" key="7">
    <source>
        <dbReference type="EMBL" id="GAA1719674.1"/>
    </source>
</evidence>
<name>A0ABP4VCI5_9ACTN</name>
<keyword evidence="3 4" id="KW-0479">Metal-binding</keyword>
<feature type="binding site" evidence="3">
    <location>
        <position position="81"/>
    </location>
    <ligand>
        <name>substrate</name>
    </ligand>
</feature>
<dbReference type="Proteomes" id="UP001500383">
    <property type="component" value="Unassembled WGS sequence"/>
</dbReference>
<evidence type="ECO:0000256" key="3">
    <source>
        <dbReference type="HAMAP-Rule" id="MF_01121"/>
    </source>
</evidence>
<dbReference type="InterPro" id="IPR029035">
    <property type="entry name" value="DHS-like_NAD/FAD-binding_dom"/>
</dbReference>
<keyword evidence="8" id="KW-1185">Reference proteome</keyword>
<dbReference type="InterPro" id="IPR026591">
    <property type="entry name" value="Sirtuin_cat_small_dom_sf"/>
</dbReference>
<reference evidence="8" key="1">
    <citation type="journal article" date="2019" name="Int. J. Syst. Evol. Microbiol.">
        <title>The Global Catalogue of Microorganisms (GCM) 10K type strain sequencing project: providing services to taxonomists for standard genome sequencing and annotation.</title>
        <authorList>
            <consortium name="The Broad Institute Genomics Platform"/>
            <consortium name="The Broad Institute Genome Sequencing Center for Infectious Disease"/>
            <person name="Wu L."/>
            <person name="Ma J."/>
        </authorList>
    </citation>
    <scope>NUCLEOTIDE SEQUENCE [LARGE SCALE GENOMIC DNA]</scope>
    <source>
        <strain evidence="8">JCM 16002</strain>
    </source>
</reference>
<gene>
    <name evidence="3 7" type="primary">cobB</name>
    <name evidence="7" type="ORF">GCM10009831_32210</name>
</gene>
<evidence type="ECO:0000256" key="4">
    <source>
        <dbReference type="PROSITE-ProRule" id="PRU00236"/>
    </source>
</evidence>
<dbReference type="Pfam" id="PF02146">
    <property type="entry name" value="SIR2"/>
    <property type="match status" value="1"/>
</dbReference>
<dbReference type="Gene3D" id="3.40.50.1220">
    <property type="entry name" value="TPP-binding domain"/>
    <property type="match status" value="1"/>
</dbReference>
<feature type="domain" description="Deacetylase sirtuin-type" evidence="6">
    <location>
        <begin position="10"/>
        <end position="256"/>
    </location>
</feature>
<dbReference type="PANTHER" id="PTHR11085">
    <property type="entry name" value="NAD-DEPENDENT PROTEIN DEACYLASE SIRTUIN-5, MITOCHONDRIAL-RELATED"/>
    <property type="match status" value="1"/>
</dbReference>
<dbReference type="NCBIfam" id="NF001753">
    <property type="entry name" value="PRK00481.1-3"/>
    <property type="match status" value="1"/>
</dbReference>
<evidence type="ECO:0000256" key="2">
    <source>
        <dbReference type="ARBA" id="ARBA00023027"/>
    </source>
</evidence>
<evidence type="ECO:0000256" key="1">
    <source>
        <dbReference type="ARBA" id="ARBA00022679"/>
    </source>
</evidence>